<accession>A0A4Q0M4P3</accession>
<evidence type="ECO:0000313" key="2">
    <source>
        <dbReference type="EMBL" id="RXF67948.1"/>
    </source>
</evidence>
<gene>
    <name evidence="2" type="ORF">EK403_20705</name>
</gene>
<dbReference type="Proteomes" id="UP000289708">
    <property type="component" value="Unassembled WGS sequence"/>
</dbReference>
<evidence type="ECO:0000256" key="1">
    <source>
        <dbReference type="SAM" id="MobiDB-lite"/>
    </source>
</evidence>
<keyword evidence="3" id="KW-1185">Reference proteome</keyword>
<sequence>MSDEPEIIEKDGSWSYRFGGMTFGSYPSREAALIASAKHQGEHPEPVEGQDDSPRDQDNPTPS</sequence>
<comment type="caution">
    <text evidence="2">The sequence shown here is derived from an EMBL/GenBank/DDBJ whole genome shotgun (WGS) entry which is preliminary data.</text>
</comment>
<evidence type="ECO:0000313" key="3">
    <source>
        <dbReference type="Proteomes" id="UP000289708"/>
    </source>
</evidence>
<feature type="region of interest" description="Disordered" evidence="1">
    <location>
        <begin position="34"/>
        <end position="63"/>
    </location>
</feature>
<feature type="compositionally biased region" description="Basic and acidic residues" evidence="1">
    <location>
        <begin position="39"/>
        <end position="63"/>
    </location>
</feature>
<dbReference type="AlphaFoldDB" id="A0A4Q0M4P3"/>
<name>A0A4Q0M4P3_9HYPH</name>
<evidence type="ECO:0008006" key="4">
    <source>
        <dbReference type="Google" id="ProtNLM"/>
    </source>
</evidence>
<proteinExistence type="predicted"/>
<dbReference type="EMBL" id="RYFI01000029">
    <property type="protein sequence ID" value="RXF67948.1"/>
    <property type="molecule type" value="Genomic_DNA"/>
</dbReference>
<organism evidence="2 3">
    <name type="scientific">Hansschlegelia zhihuaiae</name>
    <dbReference type="NCBI Taxonomy" id="405005"/>
    <lineage>
        <taxon>Bacteria</taxon>
        <taxon>Pseudomonadati</taxon>
        <taxon>Pseudomonadota</taxon>
        <taxon>Alphaproteobacteria</taxon>
        <taxon>Hyphomicrobiales</taxon>
        <taxon>Methylopilaceae</taxon>
        <taxon>Hansschlegelia</taxon>
    </lineage>
</organism>
<protein>
    <recommendedName>
        <fullName evidence="4">DUF2188 domain-containing protein</fullName>
    </recommendedName>
</protein>
<dbReference type="RefSeq" id="WP_128779358.1">
    <property type="nucleotide sequence ID" value="NZ_RYFI01000029.1"/>
</dbReference>
<reference evidence="2 3" key="1">
    <citation type="submission" date="2018-12" db="EMBL/GenBank/DDBJ databases">
        <title>bacterium Hansschlegelia zhihuaiae S113.</title>
        <authorList>
            <person name="He J."/>
        </authorList>
    </citation>
    <scope>NUCLEOTIDE SEQUENCE [LARGE SCALE GENOMIC DNA]</scope>
    <source>
        <strain evidence="2 3">S 113</strain>
    </source>
</reference>